<evidence type="ECO:0000256" key="2">
    <source>
        <dbReference type="ARBA" id="ARBA00023235"/>
    </source>
</evidence>
<feature type="region of interest" description="Disordered" evidence="3">
    <location>
        <begin position="836"/>
        <end position="867"/>
    </location>
</feature>
<comment type="caution">
    <text evidence="5">The sequence shown here is derived from an EMBL/GenBank/DDBJ whole genome shotgun (WGS) entry which is preliminary data.</text>
</comment>
<dbReference type="InterPro" id="IPR042214">
    <property type="entry name" value="TruD_catalytic"/>
</dbReference>
<dbReference type="PIRSF" id="PIRSF037016">
    <property type="entry name" value="Pseudouridin_synth_euk_prd"/>
    <property type="match status" value="1"/>
</dbReference>
<feature type="domain" description="TRUD" evidence="4">
    <location>
        <begin position="349"/>
        <end position="608"/>
    </location>
</feature>
<protein>
    <submittedName>
        <fullName evidence="5">Pseudouridine synthase</fullName>
    </submittedName>
</protein>
<gene>
    <name evidence="5" type="ORF">SPI_07015</name>
</gene>
<dbReference type="GO" id="GO:0005634">
    <property type="term" value="C:nucleus"/>
    <property type="evidence" value="ECO:0007669"/>
    <property type="project" value="TreeGrafter"/>
</dbReference>
<evidence type="ECO:0000313" key="5">
    <source>
        <dbReference type="EMBL" id="OAA57356.1"/>
    </source>
</evidence>
<dbReference type="GO" id="GO:0001522">
    <property type="term" value="P:pseudouridine synthesis"/>
    <property type="evidence" value="ECO:0007669"/>
    <property type="project" value="InterPro"/>
</dbReference>
<evidence type="ECO:0000259" key="4">
    <source>
        <dbReference type="PROSITE" id="PS50984"/>
    </source>
</evidence>
<dbReference type="STRING" id="1081102.A0A167Q6V3"/>
<dbReference type="GO" id="GO:0009982">
    <property type="term" value="F:pseudouridine synthase activity"/>
    <property type="evidence" value="ECO:0007669"/>
    <property type="project" value="InterPro"/>
</dbReference>
<reference evidence="5 6" key="1">
    <citation type="journal article" date="2016" name="Genome Biol. Evol.">
        <title>Divergent and convergent evolution of fungal pathogenicity.</title>
        <authorList>
            <person name="Shang Y."/>
            <person name="Xiao G."/>
            <person name="Zheng P."/>
            <person name="Cen K."/>
            <person name="Zhan S."/>
            <person name="Wang C."/>
        </authorList>
    </citation>
    <scope>NUCLEOTIDE SEQUENCE [LARGE SCALE GENOMIC DNA]</scope>
    <source>
        <strain evidence="5 6">RCEF 264</strain>
    </source>
</reference>
<comment type="similarity">
    <text evidence="1">Belongs to the pseudouridine synthase TruD family.</text>
</comment>
<feature type="region of interest" description="Disordered" evidence="3">
    <location>
        <begin position="182"/>
        <end position="220"/>
    </location>
</feature>
<dbReference type="Gene3D" id="3.30.2350.20">
    <property type="entry name" value="TruD, catalytic domain"/>
    <property type="match status" value="3"/>
</dbReference>
<dbReference type="PANTHER" id="PTHR13326:SF21">
    <property type="entry name" value="PSEUDOURIDYLATE SYNTHASE PUS7L"/>
    <property type="match status" value="1"/>
</dbReference>
<dbReference type="InterPro" id="IPR011760">
    <property type="entry name" value="PsdUridine_synth_TruD_insert"/>
</dbReference>
<dbReference type="Pfam" id="PF01142">
    <property type="entry name" value="TruD"/>
    <property type="match status" value="1"/>
</dbReference>
<evidence type="ECO:0000256" key="1">
    <source>
        <dbReference type="ARBA" id="ARBA00007953"/>
    </source>
</evidence>
<dbReference type="PROSITE" id="PS50984">
    <property type="entry name" value="TRUD"/>
    <property type="match status" value="1"/>
</dbReference>
<dbReference type="NCBIfam" id="TIGR00094">
    <property type="entry name" value="tRNA_TruD_broad"/>
    <property type="match status" value="1"/>
</dbReference>
<dbReference type="Proteomes" id="UP000076874">
    <property type="component" value="Unassembled WGS sequence"/>
</dbReference>
<dbReference type="AlphaFoldDB" id="A0A167Q6V3"/>
<keyword evidence="2" id="KW-0413">Isomerase</keyword>
<feature type="compositionally biased region" description="Polar residues" evidence="3">
    <location>
        <begin position="666"/>
        <end position="675"/>
    </location>
</feature>
<dbReference type="InterPro" id="IPR001656">
    <property type="entry name" value="PsdUridine_synth_TruD"/>
</dbReference>
<dbReference type="CDD" id="cd02576">
    <property type="entry name" value="PseudoU_synth_ScPUS7"/>
    <property type="match status" value="1"/>
</dbReference>
<name>A0A167Q6V3_9HYPO</name>
<feature type="region of interest" description="Disordered" evidence="3">
    <location>
        <begin position="71"/>
        <end position="98"/>
    </location>
</feature>
<dbReference type="SUPFAM" id="SSF55120">
    <property type="entry name" value="Pseudouridine synthase"/>
    <property type="match status" value="1"/>
</dbReference>
<evidence type="ECO:0000256" key="3">
    <source>
        <dbReference type="SAM" id="MobiDB-lite"/>
    </source>
</evidence>
<sequence length="941" mass="103409">MANLTGLPSGNHLPEVRASSEKKLGILHFTSNVDFAWSGEIRKRYTDFIVHEVRKDGSVIYLMDANLNDSQKRNEPAASKPATNQTQKAAVASPESSTKPAEAAQVDVAALHALVGQAVADEMLATYAAMTGGGPVSKCQITIATSLERSQRGFVHQEIRRIFSGRFETRADGDTGVIVATPAAAGGGKARNQGRNSSSAHWRDNRDGSGGGASPQKPPSKYLHFTLFKENKDTMEAINHLARLLKVKASNFGFSGTKDRRAATTQRMSVLLNGNQDIGWVNARISNIRVGDFSRHAKPIQLGQHGGNDFVIVAKNVQLVRGTGCSLYHRLRMTETCVQASLDHIQKHGFINYFGLQRFGTHAIGTQEIGLKILSGDFEAACDFILHVEPDLLASLHDPDVETRYQRDEIARARAIAMFRESPGEAEAALSILPRRFSAEGTILQHLGRRYESRRDFCGALLKITRGLRNLYIHAYQSFVWNWAASLRWSKYGNRVVAGDLVLVLSESNPARFPQGPEMSENVSQNEEVFYQQARPLSEHEVNTGDYTIFDVVLPAPGYDVLYPDNEIGEFYKEFMGREENGRLDPYRMRRPQKEFSLSGHYRKIMARFTAVPKFFVRPYTDDAEQMHPTDLDDIRAIMEEEAKKKKEEEDQKEAQAADATMIAGNDTTGEATTSSRRRQISPGDNAAEPGARDNDAWVESAADGGSKRVKLEPFPALSMRDEINIAFATPSDVAVNTPFVDSAPACAAPAVPMQTPEELAARDRATRDEVNRLFARDGMEDAVPPAPSPSDSKLGRAAPYYKLSEPPRRARSPDEIEAAAALPPLTNLFREDLDGKTETTTTKKSNDTGCFNPETGTAYADGLQNDGRPAVNVTDAWRRSAPLFDYSDPASLNIAVVLNFQLSSSNYATMCLREMMSNAYGFAAETAPVTDAGDGNAGKK</sequence>
<keyword evidence="6" id="KW-1185">Reference proteome</keyword>
<proteinExistence type="inferred from homology"/>
<accession>A0A167Q6V3</accession>
<dbReference type="GO" id="GO:0003723">
    <property type="term" value="F:RNA binding"/>
    <property type="evidence" value="ECO:0007669"/>
    <property type="project" value="InterPro"/>
</dbReference>
<dbReference type="PANTHER" id="PTHR13326">
    <property type="entry name" value="TRNA PSEUDOURIDINE SYNTHASE D"/>
    <property type="match status" value="1"/>
</dbReference>
<evidence type="ECO:0000313" key="6">
    <source>
        <dbReference type="Proteomes" id="UP000076874"/>
    </source>
</evidence>
<feature type="compositionally biased region" description="Basic and acidic residues" evidence="3">
    <location>
        <begin position="644"/>
        <end position="656"/>
    </location>
</feature>
<dbReference type="InterPro" id="IPR020103">
    <property type="entry name" value="PsdUridine_synth_cat_dom_sf"/>
</dbReference>
<organism evidence="5 6">
    <name type="scientific">Niveomyces insectorum RCEF 264</name>
    <dbReference type="NCBI Taxonomy" id="1081102"/>
    <lineage>
        <taxon>Eukaryota</taxon>
        <taxon>Fungi</taxon>
        <taxon>Dikarya</taxon>
        <taxon>Ascomycota</taxon>
        <taxon>Pezizomycotina</taxon>
        <taxon>Sordariomycetes</taxon>
        <taxon>Hypocreomycetidae</taxon>
        <taxon>Hypocreales</taxon>
        <taxon>Cordycipitaceae</taxon>
        <taxon>Niveomyces</taxon>
    </lineage>
</organism>
<feature type="region of interest" description="Disordered" evidence="3">
    <location>
        <begin position="644"/>
        <end position="695"/>
    </location>
</feature>
<dbReference type="EMBL" id="AZHD01000014">
    <property type="protein sequence ID" value="OAA57356.1"/>
    <property type="molecule type" value="Genomic_DNA"/>
</dbReference>
<dbReference type="OrthoDB" id="447290at2759"/>
<feature type="compositionally biased region" description="Polar residues" evidence="3">
    <location>
        <begin position="81"/>
        <end position="98"/>
    </location>
</feature>